<name>A0ABR7RPP3_9PROT</name>
<keyword evidence="1" id="KW-0521">NADP</keyword>
<dbReference type="EMBL" id="JACTVA010000030">
    <property type="protein sequence ID" value="MBC9208321.1"/>
    <property type="molecule type" value="Genomic_DNA"/>
</dbReference>
<dbReference type="CDD" id="cd08946">
    <property type="entry name" value="SDR_e"/>
    <property type="match status" value="1"/>
</dbReference>
<dbReference type="Gene3D" id="3.40.50.720">
    <property type="entry name" value="NAD(P)-binding Rossmann-like Domain"/>
    <property type="match status" value="1"/>
</dbReference>
<dbReference type="Proteomes" id="UP000626026">
    <property type="component" value="Unassembled WGS sequence"/>
</dbReference>
<evidence type="ECO:0000256" key="2">
    <source>
        <dbReference type="ARBA" id="ARBA00023277"/>
    </source>
</evidence>
<proteinExistence type="predicted"/>
<dbReference type="PANTHER" id="PTHR43103">
    <property type="entry name" value="NUCLEOSIDE-DIPHOSPHATE-SUGAR EPIMERASE"/>
    <property type="match status" value="1"/>
</dbReference>
<keyword evidence="5" id="KW-1185">Reference proteome</keyword>
<dbReference type="InterPro" id="IPR001509">
    <property type="entry name" value="Epimerase_deHydtase"/>
</dbReference>
<reference evidence="4 5" key="1">
    <citation type="journal article" date="2013" name="Int. J. Syst. Evol. Microbiol.">
        <title>Roseomonas aerophila sp. nov., isolated from air.</title>
        <authorList>
            <person name="Kim S.J."/>
            <person name="Weon H.Y."/>
            <person name="Ahn J.H."/>
            <person name="Hong S.B."/>
            <person name="Seok S.J."/>
            <person name="Whang K.S."/>
            <person name="Kwon S.W."/>
        </authorList>
    </citation>
    <scope>NUCLEOTIDE SEQUENCE [LARGE SCALE GENOMIC DNA]</scope>
    <source>
        <strain evidence="4 5">NBRC 108923</strain>
    </source>
</reference>
<dbReference type="Pfam" id="PF01370">
    <property type="entry name" value="Epimerase"/>
    <property type="match status" value="1"/>
</dbReference>
<evidence type="ECO:0000259" key="3">
    <source>
        <dbReference type="Pfam" id="PF01370"/>
    </source>
</evidence>
<dbReference type="PANTHER" id="PTHR43103:SF3">
    <property type="entry name" value="ADP-L-GLYCERO-D-MANNO-HEPTOSE-6-EPIMERASE"/>
    <property type="match status" value="1"/>
</dbReference>
<evidence type="ECO:0000256" key="1">
    <source>
        <dbReference type="ARBA" id="ARBA00022857"/>
    </source>
</evidence>
<keyword evidence="2" id="KW-0119">Carbohydrate metabolism</keyword>
<dbReference type="SUPFAM" id="SSF51735">
    <property type="entry name" value="NAD(P)-binding Rossmann-fold domains"/>
    <property type="match status" value="1"/>
</dbReference>
<gene>
    <name evidence="4" type="ORF">IBL26_15860</name>
</gene>
<dbReference type="InterPro" id="IPR036291">
    <property type="entry name" value="NAD(P)-bd_dom_sf"/>
</dbReference>
<sequence>MRVALLGGSGFVGLNIAEALLRQGHHVLCLDRNPFPAAARTAFATLPGQLRTEIFDVTQPGQLESGTDALVLGAAITAGTAREAADPESILAVNLGALPGLLRAARQAGVKRVLNLSSASAYGAGPGETPLAETDPARPAQLYGITKLASEQVGARLAALWGMEFLSVRLSAVFGPWEYATGLRDTLSPPFQVMRAAAQGAPALLARPGLRDWVYAPDVAEAVALLLQARRPGHALYNITHPGRWPLLDWGGALARVPRDGFACRLATAGEHPGIDLHGAADRAPLDPGRMESEFGWRARFGAAESAAHYEEWWLAHAAALMETA</sequence>
<feature type="domain" description="NAD-dependent epimerase/dehydratase" evidence="3">
    <location>
        <begin position="5"/>
        <end position="239"/>
    </location>
</feature>
<evidence type="ECO:0000313" key="4">
    <source>
        <dbReference type="EMBL" id="MBC9208321.1"/>
    </source>
</evidence>
<evidence type="ECO:0000313" key="5">
    <source>
        <dbReference type="Proteomes" id="UP000626026"/>
    </source>
</evidence>
<accession>A0ABR7RPP3</accession>
<protein>
    <submittedName>
        <fullName evidence="4">NAD(P)-dependent oxidoreductase</fullName>
    </submittedName>
</protein>
<comment type="caution">
    <text evidence="4">The sequence shown here is derived from an EMBL/GenBank/DDBJ whole genome shotgun (WGS) entry which is preliminary data.</text>
</comment>
<organism evidence="4 5">
    <name type="scientific">Teichococcus aerophilus</name>
    <dbReference type="NCBI Taxonomy" id="1224513"/>
    <lineage>
        <taxon>Bacteria</taxon>
        <taxon>Pseudomonadati</taxon>
        <taxon>Pseudomonadota</taxon>
        <taxon>Alphaproteobacteria</taxon>
        <taxon>Acetobacterales</taxon>
        <taxon>Roseomonadaceae</taxon>
        <taxon>Roseomonas</taxon>
    </lineage>
</organism>